<protein>
    <submittedName>
        <fullName evidence="2">4-carboxymuconolactone decarboxylase</fullName>
    </submittedName>
</protein>
<dbReference type="Pfam" id="PF02627">
    <property type="entry name" value="CMD"/>
    <property type="match status" value="1"/>
</dbReference>
<dbReference type="InterPro" id="IPR052512">
    <property type="entry name" value="4CMD/NDH-1_regulator"/>
</dbReference>
<dbReference type="EMBL" id="BNJK01000001">
    <property type="protein sequence ID" value="GHO90687.1"/>
    <property type="molecule type" value="Genomic_DNA"/>
</dbReference>
<dbReference type="PANTHER" id="PTHR33570">
    <property type="entry name" value="4-CARBOXYMUCONOLACTONE DECARBOXYLASE FAMILY PROTEIN"/>
    <property type="match status" value="1"/>
</dbReference>
<dbReference type="Proteomes" id="UP000597444">
    <property type="component" value="Unassembled WGS sequence"/>
</dbReference>
<dbReference type="Gene3D" id="1.20.1290.10">
    <property type="entry name" value="AhpD-like"/>
    <property type="match status" value="1"/>
</dbReference>
<dbReference type="RefSeq" id="WP_220201635.1">
    <property type="nucleotide sequence ID" value="NZ_BNJK01000001.1"/>
</dbReference>
<keyword evidence="3" id="KW-1185">Reference proteome</keyword>
<dbReference type="AlphaFoldDB" id="A0A8J3IFM6"/>
<sequence length="140" mass="15359">MAESRYDSGMKVRKEVLGSEHVEQAQARITDFDADFQRFITETAWGSVWSRPDLDRRTRSLVTIAILAALGREELALHLRAAIHNLSIDPHEIAEVLLHVAVYAGVPAANSAFAVAKKVLDQHVPASEEAGATKTSQEDV</sequence>
<accession>A0A8J3IFM6</accession>
<gene>
    <name evidence="2" type="primary">pcaC</name>
    <name evidence="2" type="ORF">KSF_007350</name>
</gene>
<evidence type="ECO:0000259" key="1">
    <source>
        <dbReference type="Pfam" id="PF02627"/>
    </source>
</evidence>
<dbReference type="PANTHER" id="PTHR33570:SF2">
    <property type="entry name" value="CARBOXYMUCONOLACTONE DECARBOXYLASE-LIKE DOMAIN-CONTAINING PROTEIN"/>
    <property type="match status" value="1"/>
</dbReference>
<dbReference type="GO" id="GO:0051920">
    <property type="term" value="F:peroxiredoxin activity"/>
    <property type="evidence" value="ECO:0007669"/>
    <property type="project" value="InterPro"/>
</dbReference>
<dbReference type="InterPro" id="IPR029032">
    <property type="entry name" value="AhpD-like"/>
</dbReference>
<evidence type="ECO:0000313" key="3">
    <source>
        <dbReference type="Proteomes" id="UP000597444"/>
    </source>
</evidence>
<dbReference type="NCBIfam" id="TIGR02425">
    <property type="entry name" value="decarb_PcaC"/>
    <property type="match status" value="1"/>
</dbReference>
<proteinExistence type="predicted"/>
<dbReference type="InterPro" id="IPR003779">
    <property type="entry name" value="CMD-like"/>
</dbReference>
<feature type="domain" description="Carboxymuconolactone decarboxylase-like" evidence="1">
    <location>
        <begin position="35"/>
        <end position="117"/>
    </location>
</feature>
<dbReference type="InterPro" id="IPR012788">
    <property type="entry name" value="Decarb_PcaC"/>
</dbReference>
<name>A0A8J3IFM6_9CHLR</name>
<evidence type="ECO:0000313" key="2">
    <source>
        <dbReference type="EMBL" id="GHO90687.1"/>
    </source>
</evidence>
<dbReference type="SUPFAM" id="SSF69118">
    <property type="entry name" value="AhpD-like"/>
    <property type="match status" value="1"/>
</dbReference>
<reference evidence="2" key="1">
    <citation type="submission" date="2020-10" db="EMBL/GenBank/DDBJ databases">
        <title>Taxonomic study of unclassified bacteria belonging to the class Ktedonobacteria.</title>
        <authorList>
            <person name="Yabe S."/>
            <person name="Wang C.M."/>
            <person name="Zheng Y."/>
            <person name="Sakai Y."/>
            <person name="Cavaletti L."/>
            <person name="Monciardini P."/>
            <person name="Donadio S."/>
        </authorList>
    </citation>
    <scope>NUCLEOTIDE SEQUENCE</scope>
    <source>
        <strain evidence="2">ID150040</strain>
    </source>
</reference>
<comment type="caution">
    <text evidence="2">The sequence shown here is derived from an EMBL/GenBank/DDBJ whole genome shotgun (WGS) entry which is preliminary data.</text>
</comment>
<organism evidence="2 3">
    <name type="scientific">Reticulibacter mediterranei</name>
    <dbReference type="NCBI Taxonomy" id="2778369"/>
    <lineage>
        <taxon>Bacteria</taxon>
        <taxon>Bacillati</taxon>
        <taxon>Chloroflexota</taxon>
        <taxon>Ktedonobacteria</taxon>
        <taxon>Ktedonobacterales</taxon>
        <taxon>Reticulibacteraceae</taxon>
        <taxon>Reticulibacter</taxon>
    </lineage>
</organism>